<organism evidence="6 7">
    <name type="scientific">Salinicoccus sesuvii</name>
    <dbReference type="NCBI Taxonomy" id="868281"/>
    <lineage>
        <taxon>Bacteria</taxon>
        <taxon>Bacillati</taxon>
        <taxon>Bacillota</taxon>
        <taxon>Bacilli</taxon>
        <taxon>Bacillales</taxon>
        <taxon>Staphylococcaceae</taxon>
        <taxon>Salinicoccus</taxon>
    </lineage>
</organism>
<accession>A0ABV7N987</accession>
<dbReference type="InterPro" id="IPR001792">
    <property type="entry name" value="Acylphosphatase-like_dom"/>
</dbReference>
<dbReference type="Gene3D" id="3.30.470.20">
    <property type="entry name" value="ATP-grasp fold, B domain"/>
    <property type="match status" value="2"/>
</dbReference>
<dbReference type="Pfam" id="PF00708">
    <property type="entry name" value="Acylphosphatase"/>
    <property type="match status" value="1"/>
</dbReference>
<gene>
    <name evidence="6" type="ORF">ACFOEO_11215</name>
</gene>
<keyword evidence="6" id="KW-0378">Hydrolase</keyword>
<keyword evidence="7" id="KW-1185">Reference proteome</keyword>
<protein>
    <recommendedName>
        <fullName evidence="1">Acylphosphatase</fullName>
    </recommendedName>
    <alternativeName>
        <fullName evidence="2">Acylphosphate phosphohydrolase</fullName>
    </alternativeName>
</protein>
<reference evidence="7" key="1">
    <citation type="journal article" date="2019" name="Int. J. Syst. Evol. Microbiol.">
        <title>The Global Catalogue of Microorganisms (GCM) 10K type strain sequencing project: providing services to taxonomists for standard genome sequencing and annotation.</title>
        <authorList>
            <consortium name="The Broad Institute Genomics Platform"/>
            <consortium name="The Broad Institute Genome Sequencing Center for Infectious Disease"/>
            <person name="Wu L."/>
            <person name="Ma J."/>
        </authorList>
    </citation>
    <scope>NUCLEOTIDE SEQUENCE [LARGE SCALE GENOMIC DNA]</scope>
    <source>
        <strain evidence="7">CCM 7756</strain>
    </source>
</reference>
<evidence type="ECO:0000313" key="7">
    <source>
        <dbReference type="Proteomes" id="UP001595637"/>
    </source>
</evidence>
<dbReference type="InterPro" id="IPR036046">
    <property type="entry name" value="Acylphosphatase-like_dom_sf"/>
</dbReference>
<dbReference type="InterPro" id="IPR011761">
    <property type="entry name" value="ATP-grasp"/>
</dbReference>
<keyword evidence="3" id="KW-0067">ATP-binding</keyword>
<evidence type="ECO:0000256" key="4">
    <source>
        <dbReference type="SAM" id="Coils"/>
    </source>
</evidence>
<comment type="caution">
    <text evidence="6">The sequence shown here is derived from an EMBL/GenBank/DDBJ whole genome shotgun (WGS) entry which is preliminary data.</text>
</comment>
<proteinExistence type="predicted"/>
<sequence>MKEQGREWLPHLSGDIVSEAHGNYLDAYVVALEGWRRGLTLKWHVKESEKFEEMRSWFVDTPGQLFTLSSEHRTHYFFRTRGDKVSNEAVDIGKDKERTKVSLRSKGVVIPEGRKFGRDTSDSTIKKYAEDLQFPLVVKPLDGSFGRGIVSNIENHLELEAALEYVRGKLNFREVIIERYIPGKEYRIYVVDGQVVGAMNRIPANIVTDGMHTIKALIDKKNEIRASNPRLVSCPILVNEEVEAFLGKQGLTLDSIPQPNKTIFLTDKTNISIGGDPIDVLDEISTEIKESAVSALKAVPQLSHGAVDLIVHEDTLQPYIIELNPTANLGGLLYPIKGRARDIPRAIIDHYFPETIDDDRETSTVYFSYDEALIPLKDKTAFRSTLVPFKYEVLHARKHVLTGTVDDFNFHQWIKAQAFEHDLIGRIETKGNGRIEVIVGGNTVYGLDRFAESLSQQESAVDFAVSDEAEYNGTIKIGFEIEGEQRELQAQYKENQGKLAAAERELKKLEKQYNNMLTSRAWKLTSPLRKLTGSVKFLYRNAKR</sequence>
<name>A0ABV7N987_9STAP</name>
<evidence type="ECO:0000256" key="3">
    <source>
        <dbReference type="PROSITE-ProRule" id="PRU00409"/>
    </source>
</evidence>
<dbReference type="SUPFAM" id="SSF56059">
    <property type="entry name" value="Glutathione synthetase ATP-binding domain-like"/>
    <property type="match status" value="1"/>
</dbReference>
<dbReference type="PROSITE" id="PS50975">
    <property type="entry name" value="ATP_GRASP"/>
    <property type="match status" value="1"/>
</dbReference>
<dbReference type="PANTHER" id="PTHR21621:SF0">
    <property type="entry name" value="BETA-CITRYLGLUTAMATE SYNTHASE B-RELATED"/>
    <property type="match status" value="1"/>
</dbReference>
<dbReference type="PANTHER" id="PTHR21621">
    <property type="entry name" value="RIBOSOMAL PROTEIN S6 MODIFICATION PROTEIN"/>
    <property type="match status" value="1"/>
</dbReference>
<dbReference type="InterPro" id="IPR004218">
    <property type="entry name" value="GSHS_ATP-bd"/>
</dbReference>
<keyword evidence="3" id="KW-0547">Nucleotide-binding</keyword>
<evidence type="ECO:0000259" key="5">
    <source>
        <dbReference type="PROSITE" id="PS50975"/>
    </source>
</evidence>
<dbReference type="EMBL" id="JBHRVQ010000001">
    <property type="protein sequence ID" value="MFC3389146.1"/>
    <property type="molecule type" value="Genomic_DNA"/>
</dbReference>
<dbReference type="RefSeq" id="WP_380655754.1">
    <property type="nucleotide sequence ID" value="NZ_JBHRVQ010000001.1"/>
</dbReference>
<feature type="domain" description="ATP-grasp" evidence="5">
    <location>
        <begin position="100"/>
        <end position="352"/>
    </location>
</feature>
<dbReference type="Pfam" id="PF02955">
    <property type="entry name" value="GSH-S_ATP"/>
    <property type="match status" value="1"/>
</dbReference>
<dbReference type="SUPFAM" id="SSF54975">
    <property type="entry name" value="Acylphosphatase/BLUF domain-like"/>
    <property type="match status" value="1"/>
</dbReference>
<dbReference type="GO" id="GO:0003998">
    <property type="term" value="F:acylphosphatase activity"/>
    <property type="evidence" value="ECO:0007669"/>
    <property type="project" value="UniProtKB-EC"/>
</dbReference>
<dbReference type="Proteomes" id="UP001595637">
    <property type="component" value="Unassembled WGS sequence"/>
</dbReference>
<evidence type="ECO:0000256" key="2">
    <source>
        <dbReference type="ARBA" id="ARBA00032904"/>
    </source>
</evidence>
<feature type="coiled-coil region" evidence="4">
    <location>
        <begin position="485"/>
        <end position="519"/>
    </location>
</feature>
<evidence type="ECO:0000256" key="1">
    <source>
        <dbReference type="ARBA" id="ARBA00015991"/>
    </source>
</evidence>
<keyword evidence="4" id="KW-0175">Coiled coil</keyword>
<evidence type="ECO:0000313" key="6">
    <source>
        <dbReference type="EMBL" id="MFC3389146.1"/>
    </source>
</evidence>